<keyword evidence="6 10" id="KW-0368">Histidine biosynthesis</keyword>
<dbReference type="AlphaFoldDB" id="A0A520KTC4"/>
<comment type="pathway">
    <text evidence="1 10">Amino-acid biosynthesis; L-histidine biosynthesis; L-histidine from 5-phospho-alpha-D-ribose 1-diphosphate: step 5/9.</text>
</comment>
<comment type="caution">
    <text evidence="13">The sequence shown here is derived from an EMBL/GenBank/DDBJ whole genome shotgun (WGS) entry which is preliminary data.</text>
</comment>
<dbReference type="HAMAP" id="MF_00278">
    <property type="entry name" value="HisH"/>
    <property type="match status" value="1"/>
</dbReference>
<organism evidence="13 14">
    <name type="scientific">Methanoliparum thermophilum</name>
    <dbReference type="NCBI Taxonomy" id="2491083"/>
    <lineage>
        <taxon>Archaea</taxon>
        <taxon>Methanobacteriati</taxon>
        <taxon>Methanobacteriota</taxon>
        <taxon>Candidatus Methanoliparia</taxon>
        <taxon>Candidatus Methanoliparales</taxon>
        <taxon>Candidatus Methanoliparaceae</taxon>
        <taxon>Candidatus Methanoliparum</taxon>
    </lineage>
</organism>
<feature type="domain" description="Glutamine amidotransferase" evidence="12">
    <location>
        <begin position="8"/>
        <end position="204"/>
    </location>
</feature>
<dbReference type="GO" id="GO:0000107">
    <property type="term" value="F:imidazoleglycerol-phosphate synthase activity"/>
    <property type="evidence" value="ECO:0007669"/>
    <property type="project" value="UniProtKB-UniRule"/>
</dbReference>
<keyword evidence="5 10" id="KW-0315">Glutamine amidotransferase</keyword>
<dbReference type="UniPathway" id="UPA00031">
    <property type="reaction ID" value="UER00010"/>
</dbReference>
<name>A0A520KTC4_METT2</name>
<comment type="function">
    <text evidence="10">IGPS catalyzes the conversion of PRFAR and glutamine to IGP, AICAR and glutamate. The HisH subunit catalyzes the hydrolysis of glutamine to glutamate and ammonia as part of the synthesis of IGP and AICAR. The resulting ammonia molecule is channeled to the active site of HisF.</text>
</comment>
<dbReference type="EC" id="4.3.2.10" evidence="10"/>
<feature type="active site" evidence="10 11">
    <location>
        <position position="190"/>
    </location>
</feature>
<dbReference type="EMBL" id="RXIF01000004">
    <property type="protein sequence ID" value="RZN65000.1"/>
    <property type="molecule type" value="Genomic_DNA"/>
</dbReference>
<dbReference type="Pfam" id="PF00117">
    <property type="entry name" value="GATase"/>
    <property type="match status" value="1"/>
</dbReference>
<sequence length="207" mass="23245">MIHKKIAVFDYGCGNLKSIKKGFEKVGAIVDITTDKRLLKNADGIILPGVGAFKTAICKIKKDLSFIYDLIDDKKPLFGICLGMQILMEKSMEGGLIEGFGILPGKVVKFNKNILTGLKVPHMGWNLVEVKNKKNPIFLGINKSYFYFAHSYYVRTNNEYVICETEYGVKFPSAIADLKKNIYGVQFHPEKSGNEGLKILHNFLEIC</sequence>
<comment type="catalytic activity">
    <reaction evidence="9 10">
        <text>L-glutamine + H2O = L-glutamate + NH4(+)</text>
        <dbReference type="Rhea" id="RHEA:15889"/>
        <dbReference type="ChEBI" id="CHEBI:15377"/>
        <dbReference type="ChEBI" id="CHEBI:28938"/>
        <dbReference type="ChEBI" id="CHEBI:29985"/>
        <dbReference type="ChEBI" id="CHEBI:58359"/>
        <dbReference type="EC" id="3.5.1.2"/>
    </reaction>
</comment>
<feature type="active site" evidence="10 11">
    <location>
        <position position="188"/>
    </location>
</feature>
<evidence type="ECO:0000313" key="14">
    <source>
        <dbReference type="Proteomes" id="UP000317158"/>
    </source>
</evidence>
<proteinExistence type="inferred from homology"/>
<gene>
    <name evidence="10 13" type="primary">hisH</name>
    <name evidence="13" type="ORF">EF806_02870</name>
</gene>
<keyword evidence="3 10" id="KW-0028">Amino-acid biosynthesis</keyword>
<comment type="subunit">
    <text evidence="2 10">Heterodimer of HisH and HisF.</text>
</comment>
<feature type="active site" description="Nucleophile" evidence="10 11">
    <location>
        <position position="81"/>
    </location>
</feature>
<dbReference type="InterPro" id="IPR010139">
    <property type="entry name" value="Imidazole-glycPsynth_HisH"/>
</dbReference>
<keyword evidence="4 10" id="KW-0378">Hydrolase</keyword>
<dbReference type="PIRSF" id="PIRSF000495">
    <property type="entry name" value="Amidotransf_hisH"/>
    <property type="match status" value="1"/>
</dbReference>
<dbReference type="SUPFAM" id="SSF52317">
    <property type="entry name" value="Class I glutamine amidotransferase-like"/>
    <property type="match status" value="1"/>
</dbReference>
<dbReference type="EC" id="3.5.1.2" evidence="10"/>
<dbReference type="NCBIfam" id="TIGR01855">
    <property type="entry name" value="IMP_synth_hisH"/>
    <property type="match status" value="1"/>
</dbReference>
<dbReference type="CDD" id="cd01748">
    <property type="entry name" value="GATase1_IGP_Synthase"/>
    <property type="match status" value="1"/>
</dbReference>
<evidence type="ECO:0000256" key="2">
    <source>
        <dbReference type="ARBA" id="ARBA00011152"/>
    </source>
</evidence>
<evidence type="ECO:0000256" key="1">
    <source>
        <dbReference type="ARBA" id="ARBA00005091"/>
    </source>
</evidence>
<evidence type="ECO:0000256" key="6">
    <source>
        <dbReference type="ARBA" id="ARBA00023102"/>
    </source>
</evidence>
<dbReference type="Gene3D" id="3.40.50.880">
    <property type="match status" value="1"/>
</dbReference>
<comment type="subcellular location">
    <subcellularLocation>
        <location evidence="10">Cytoplasm</location>
    </subcellularLocation>
</comment>
<dbReference type="PANTHER" id="PTHR42701">
    <property type="entry name" value="IMIDAZOLE GLYCEROL PHOSPHATE SYNTHASE SUBUNIT HISH"/>
    <property type="match status" value="1"/>
</dbReference>
<evidence type="ECO:0000256" key="3">
    <source>
        <dbReference type="ARBA" id="ARBA00022605"/>
    </source>
</evidence>
<evidence type="ECO:0000256" key="5">
    <source>
        <dbReference type="ARBA" id="ARBA00022962"/>
    </source>
</evidence>
<dbReference type="Proteomes" id="UP000317158">
    <property type="component" value="Unassembled WGS sequence"/>
</dbReference>
<keyword evidence="7 10" id="KW-0456">Lyase</keyword>
<dbReference type="GO" id="GO:0000105">
    <property type="term" value="P:L-histidine biosynthetic process"/>
    <property type="evidence" value="ECO:0007669"/>
    <property type="project" value="UniProtKB-UniRule"/>
</dbReference>
<comment type="catalytic activity">
    <reaction evidence="8 10">
        <text>5-[(5-phospho-1-deoxy-D-ribulos-1-ylimino)methylamino]-1-(5-phospho-beta-D-ribosyl)imidazole-4-carboxamide + L-glutamine = D-erythro-1-(imidazol-4-yl)glycerol 3-phosphate + 5-amino-1-(5-phospho-beta-D-ribosyl)imidazole-4-carboxamide + L-glutamate + H(+)</text>
        <dbReference type="Rhea" id="RHEA:24793"/>
        <dbReference type="ChEBI" id="CHEBI:15378"/>
        <dbReference type="ChEBI" id="CHEBI:29985"/>
        <dbReference type="ChEBI" id="CHEBI:58278"/>
        <dbReference type="ChEBI" id="CHEBI:58359"/>
        <dbReference type="ChEBI" id="CHEBI:58475"/>
        <dbReference type="ChEBI" id="CHEBI:58525"/>
        <dbReference type="EC" id="4.3.2.10"/>
    </reaction>
</comment>
<dbReference type="PROSITE" id="PS51273">
    <property type="entry name" value="GATASE_TYPE_1"/>
    <property type="match status" value="1"/>
</dbReference>
<reference evidence="13 14" key="1">
    <citation type="journal article" date="2019" name="Nat. Microbiol.">
        <title>Wide diversity of methane and short-chain alkane metabolisms in uncultured archaea.</title>
        <authorList>
            <person name="Borrel G."/>
            <person name="Adam P.S."/>
            <person name="McKay L.J."/>
            <person name="Chen L.X."/>
            <person name="Sierra-Garcia I.N."/>
            <person name="Sieber C.M."/>
            <person name="Letourneur Q."/>
            <person name="Ghozlane A."/>
            <person name="Andersen G.L."/>
            <person name="Li W.J."/>
            <person name="Hallam S.J."/>
            <person name="Muyzer G."/>
            <person name="de Oliveira V.M."/>
            <person name="Inskeep W.P."/>
            <person name="Banfield J.F."/>
            <person name="Gribaldo S."/>
        </authorList>
    </citation>
    <scope>NUCLEOTIDE SEQUENCE [LARGE SCALE GENOMIC DNA]</scope>
    <source>
        <strain evidence="13">NM1a</strain>
    </source>
</reference>
<evidence type="ECO:0000256" key="10">
    <source>
        <dbReference type="HAMAP-Rule" id="MF_00278"/>
    </source>
</evidence>
<evidence type="ECO:0000256" key="11">
    <source>
        <dbReference type="PIRSR" id="PIRSR000495-1"/>
    </source>
</evidence>
<dbReference type="GO" id="GO:0004359">
    <property type="term" value="F:glutaminase activity"/>
    <property type="evidence" value="ECO:0007669"/>
    <property type="project" value="UniProtKB-EC"/>
</dbReference>
<dbReference type="GO" id="GO:0005737">
    <property type="term" value="C:cytoplasm"/>
    <property type="evidence" value="ECO:0007669"/>
    <property type="project" value="UniProtKB-SubCell"/>
</dbReference>
<dbReference type="PANTHER" id="PTHR42701:SF1">
    <property type="entry name" value="IMIDAZOLE GLYCEROL PHOSPHATE SYNTHASE SUBUNIT HISH"/>
    <property type="match status" value="1"/>
</dbReference>
<evidence type="ECO:0000256" key="4">
    <source>
        <dbReference type="ARBA" id="ARBA00022801"/>
    </source>
</evidence>
<evidence type="ECO:0000256" key="8">
    <source>
        <dbReference type="ARBA" id="ARBA00047838"/>
    </source>
</evidence>
<accession>A0A520KTC4</accession>
<evidence type="ECO:0000313" key="13">
    <source>
        <dbReference type="EMBL" id="RZN65000.1"/>
    </source>
</evidence>
<evidence type="ECO:0000259" key="12">
    <source>
        <dbReference type="Pfam" id="PF00117"/>
    </source>
</evidence>
<dbReference type="InterPro" id="IPR029062">
    <property type="entry name" value="Class_I_gatase-like"/>
</dbReference>
<evidence type="ECO:0000256" key="7">
    <source>
        <dbReference type="ARBA" id="ARBA00023239"/>
    </source>
</evidence>
<dbReference type="InterPro" id="IPR017926">
    <property type="entry name" value="GATASE"/>
</dbReference>
<protein>
    <recommendedName>
        <fullName evidence="10">Imidazole glycerol phosphate synthase subunit HisH</fullName>
        <ecNumber evidence="10">4.3.2.10</ecNumber>
    </recommendedName>
    <alternativeName>
        <fullName evidence="10">IGP synthase glutaminase subunit</fullName>
        <ecNumber evidence="10">3.5.1.2</ecNumber>
    </alternativeName>
    <alternativeName>
        <fullName evidence="10">IGP synthase subunit HisH</fullName>
    </alternativeName>
    <alternativeName>
        <fullName evidence="10">ImGP synthase subunit HisH</fullName>
        <shortName evidence="10">IGPS subunit HisH</shortName>
    </alternativeName>
</protein>
<evidence type="ECO:0000256" key="9">
    <source>
        <dbReference type="ARBA" id="ARBA00049534"/>
    </source>
</evidence>
<keyword evidence="10" id="KW-0963">Cytoplasm</keyword>
<dbReference type="GO" id="GO:0016829">
    <property type="term" value="F:lyase activity"/>
    <property type="evidence" value="ECO:0007669"/>
    <property type="project" value="UniProtKB-KW"/>
</dbReference>